<sequence length="60" mass="6858">MGPLGLIRVRALQRRCTLPKNFGLLGRKSWYRSRPGNPSPLLKQFLAIQFDFALVVQTQC</sequence>
<gene>
    <name evidence="1" type="ORF">Rcae01_04903</name>
</gene>
<proteinExistence type="predicted"/>
<name>A0ABP9VW85_9BACT</name>
<protein>
    <submittedName>
        <fullName evidence="1">Uncharacterized protein</fullName>
    </submittedName>
</protein>
<evidence type="ECO:0000313" key="1">
    <source>
        <dbReference type="EMBL" id="GAA5509404.1"/>
    </source>
</evidence>
<reference evidence="1 2" key="1">
    <citation type="submission" date="2024-02" db="EMBL/GenBank/DDBJ databases">
        <title>Rhodopirellula caenicola NBRC 110016.</title>
        <authorList>
            <person name="Ichikawa N."/>
            <person name="Katano-Makiyama Y."/>
            <person name="Hidaka K."/>
        </authorList>
    </citation>
    <scope>NUCLEOTIDE SEQUENCE [LARGE SCALE GENOMIC DNA]</scope>
    <source>
        <strain evidence="1 2">NBRC 110016</strain>
    </source>
</reference>
<accession>A0ABP9VW85</accession>
<evidence type="ECO:0000313" key="2">
    <source>
        <dbReference type="Proteomes" id="UP001416858"/>
    </source>
</evidence>
<dbReference type="EMBL" id="BAABRO010000013">
    <property type="protein sequence ID" value="GAA5509404.1"/>
    <property type="molecule type" value="Genomic_DNA"/>
</dbReference>
<keyword evidence="2" id="KW-1185">Reference proteome</keyword>
<dbReference type="Proteomes" id="UP001416858">
    <property type="component" value="Unassembled WGS sequence"/>
</dbReference>
<comment type="caution">
    <text evidence="1">The sequence shown here is derived from an EMBL/GenBank/DDBJ whole genome shotgun (WGS) entry which is preliminary data.</text>
</comment>
<organism evidence="1 2">
    <name type="scientific">Novipirellula caenicola</name>
    <dbReference type="NCBI Taxonomy" id="1536901"/>
    <lineage>
        <taxon>Bacteria</taxon>
        <taxon>Pseudomonadati</taxon>
        <taxon>Planctomycetota</taxon>
        <taxon>Planctomycetia</taxon>
        <taxon>Pirellulales</taxon>
        <taxon>Pirellulaceae</taxon>
        <taxon>Novipirellula</taxon>
    </lineage>
</organism>